<dbReference type="Gene3D" id="2.140.10.10">
    <property type="entry name" value="Quinoprotein alcohol dehydrogenase-like superfamily"/>
    <property type="match status" value="1"/>
</dbReference>
<dbReference type="InterPro" id="IPR018391">
    <property type="entry name" value="PQQ_b-propeller_rpt"/>
</dbReference>
<feature type="binding site" description="axial binding residue" evidence="12">
    <location>
        <position position="664"/>
    </location>
    <ligand>
        <name>heme c</name>
        <dbReference type="ChEBI" id="CHEBI:61717"/>
    </ligand>
    <ligandPart>
        <name>Fe</name>
        <dbReference type="ChEBI" id="CHEBI:18248"/>
    </ligandPart>
</feature>
<evidence type="ECO:0000256" key="10">
    <source>
        <dbReference type="PIRSR" id="PIRSR617512-1"/>
    </source>
</evidence>
<dbReference type="Gene3D" id="1.10.760.10">
    <property type="entry name" value="Cytochrome c-like domain"/>
    <property type="match status" value="1"/>
</dbReference>
<evidence type="ECO:0000256" key="4">
    <source>
        <dbReference type="ARBA" id="ARBA00022729"/>
    </source>
</evidence>
<dbReference type="InterPro" id="IPR002372">
    <property type="entry name" value="PQQ_rpt_dom"/>
</dbReference>
<dbReference type="GO" id="GO:0005509">
    <property type="term" value="F:calcium ion binding"/>
    <property type="evidence" value="ECO:0007669"/>
    <property type="project" value="InterPro"/>
</dbReference>
<accession>A0A4R7NWL2</accession>
<keyword evidence="4 14" id="KW-0732">Signal</keyword>
<dbReference type="SMART" id="SM00564">
    <property type="entry name" value="PQQ"/>
    <property type="match status" value="6"/>
</dbReference>
<organism evidence="16 17">
    <name type="scientific">Panacagrimonas perspica</name>
    <dbReference type="NCBI Taxonomy" id="381431"/>
    <lineage>
        <taxon>Bacteria</taxon>
        <taxon>Pseudomonadati</taxon>
        <taxon>Pseudomonadota</taxon>
        <taxon>Gammaproteobacteria</taxon>
        <taxon>Nevskiales</taxon>
        <taxon>Nevskiaceae</taxon>
        <taxon>Panacagrimonas</taxon>
    </lineage>
</organism>
<feature type="binding site" evidence="12">
    <location>
        <position position="272"/>
    </location>
    <ligand>
        <name>Ca(2+)</name>
        <dbReference type="ChEBI" id="CHEBI:29108"/>
    </ligand>
</feature>
<feature type="binding site" evidence="11">
    <location>
        <position position="133"/>
    </location>
    <ligand>
        <name>pyrroloquinoline quinone</name>
        <dbReference type="ChEBI" id="CHEBI:58442"/>
    </ligand>
</feature>
<feature type="signal peptide" evidence="14">
    <location>
        <begin position="1"/>
        <end position="21"/>
    </location>
</feature>
<comment type="cofactor">
    <cofactor evidence="11">
        <name>pyrroloquinoline quinone</name>
        <dbReference type="ChEBI" id="CHEBI:58442"/>
    </cofactor>
    <text evidence="11">Binds 1 PQQ group per subunit.</text>
</comment>
<feature type="binding site" evidence="11">
    <location>
        <begin position="404"/>
        <end position="405"/>
    </location>
    <ligand>
        <name>pyrroloquinoline quinone</name>
        <dbReference type="ChEBI" id="CHEBI:58442"/>
    </ligand>
</feature>
<feature type="region of interest" description="Disordered" evidence="13">
    <location>
        <begin position="689"/>
        <end position="715"/>
    </location>
</feature>
<feature type="binding site" description="axial binding residue" evidence="12">
    <location>
        <position position="625"/>
    </location>
    <ligand>
        <name>heme c</name>
        <dbReference type="ChEBI" id="CHEBI:61717"/>
    </ligand>
    <ligandPart>
        <name>Fe</name>
        <dbReference type="ChEBI" id="CHEBI:18248"/>
    </ligandPart>
</feature>
<keyword evidence="5 12" id="KW-0106">Calcium</keyword>
<evidence type="ECO:0000256" key="11">
    <source>
        <dbReference type="PIRSR" id="PIRSR617512-2"/>
    </source>
</evidence>
<dbReference type="PROSITE" id="PS51007">
    <property type="entry name" value="CYTC"/>
    <property type="match status" value="1"/>
</dbReference>
<keyword evidence="8 12" id="KW-0408">Iron</keyword>
<evidence type="ECO:0000256" key="9">
    <source>
        <dbReference type="ARBA" id="ARBA00023157"/>
    </source>
</evidence>
<sequence length="715" mass="77324">MNLSKQLAAVALAVAAPLVSAQTVVDDKALADESQGANWLSYGRTYSEQRFSPLTQIDTKNVGKLALEWQLPLPNDTSLLATPLVVDGVMYFTGTWNVTRAVDARSGKLLWEYDPKVIEHSGDRLRIYWGTSRGLGYWKGSVVIATTDGRVIALDAKDGKAKWSAQSTDVNSHFYISGYPKIFHGKVLVGNGGTEHGAARGYVTAYDIETGKQAWRFYIVPGNPADGFEDAAQEMAAKTWTGEWWKHGGGGNTWNGFTYDAEFNQILIGTGNGSPWNRKVRSPGGGDNLFLCSIVALDADTGKYKWHYQTTPGETWDYNSSMDIVLADLKVKGKTVKALMHAPKNGFFYVIDRNNGKLISADKIAKVTWASHIDLKTGRPVEMEGQRYEKGSAVVWPSAFGAHNWHAMSFNPKLGLMFVPKVEMPGKYDDSKNQLIDWQSPKTSFDPAVDAGFGSDIPKGSGISALIAFDPLKGKKVWEVPLDGFWNPGTMATAGDLVFQGRANGTFAAYDAKTGKELWSRFLGLGISAPPITYSVDGKQYVSILVGWGGAAISIAGGSANAQYGWAYRAQTRRLYTFSLDGKDAMPVFEPQVFPKPIIPTDFTLEPERVAKGKAVYVSHCLMCHGAGVVSGGGAPDLRASPIPLAHDSLKAVVVKGALRSRGMPQFAEITDDELDSLQHFIRSQAIATANGLKDGEEPKSGVAPTASPAKGAEG</sequence>
<keyword evidence="9" id="KW-1015">Disulfide bond</keyword>
<evidence type="ECO:0000256" key="8">
    <source>
        <dbReference type="ARBA" id="ARBA00023004"/>
    </source>
</evidence>
<reference evidence="16 17" key="1">
    <citation type="submission" date="2019-03" db="EMBL/GenBank/DDBJ databases">
        <title>Genomic Encyclopedia of Type Strains, Phase IV (KMG-IV): sequencing the most valuable type-strain genomes for metagenomic binning, comparative biology and taxonomic classification.</title>
        <authorList>
            <person name="Goeker M."/>
        </authorList>
    </citation>
    <scope>NUCLEOTIDE SEQUENCE [LARGE SCALE GENOMIC DNA]</scope>
    <source>
        <strain evidence="16 17">DSM 26377</strain>
    </source>
</reference>
<comment type="similarity">
    <text evidence="1">Belongs to the bacterial PQQ dehydrogenase family.</text>
</comment>
<dbReference type="SUPFAM" id="SSF46626">
    <property type="entry name" value="Cytochrome c"/>
    <property type="match status" value="1"/>
</dbReference>
<dbReference type="EMBL" id="SOBT01000011">
    <property type="protein sequence ID" value="TDU25615.1"/>
    <property type="molecule type" value="Genomic_DNA"/>
</dbReference>
<evidence type="ECO:0000313" key="17">
    <source>
        <dbReference type="Proteomes" id="UP000295341"/>
    </source>
</evidence>
<keyword evidence="6 11" id="KW-0634">PQQ</keyword>
<evidence type="ECO:0000256" key="5">
    <source>
        <dbReference type="ARBA" id="ARBA00022837"/>
    </source>
</evidence>
<dbReference type="AlphaFoldDB" id="A0A4R7NWL2"/>
<dbReference type="Pfam" id="PF13442">
    <property type="entry name" value="Cytochrome_CBB3"/>
    <property type="match status" value="1"/>
</dbReference>
<keyword evidence="17" id="KW-1185">Reference proteome</keyword>
<dbReference type="GO" id="GO:0009055">
    <property type="term" value="F:electron transfer activity"/>
    <property type="evidence" value="ECO:0007669"/>
    <property type="project" value="InterPro"/>
</dbReference>
<evidence type="ECO:0000313" key="16">
    <source>
        <dbReference type="EMBL" id="TDU25615.1"/>
    </source>
</evidence>
<evidence type="ECO:0000256" key="1">
    <source>
        <dbReference type="ARBA" id="ARBA00008156"/>
    </source>
</evidence>
<feature type="chain" id="PRO_5030099483" evidence="14">
    <location>
        <begin position="22"/>
        <end position="715"/>
    </location>
</feature>
<dbReference type="GO" id="GO:0016020">
    <property type="term" value="C:membrane"/>
    <property type="evidence" value="ECO:0007669"/>
    <property type="project" value="InterPro"/>
</dbReference>
<dbReference type="PANTHER" id="PTHR32303">
    <property type="entry name" value="QUINOPROTEIN ALCOHOL DEHYDROGENASE (CYTOCHROME C)"/>
    <property type="match status" value="1"/>
</dbReference>
<evidence type="ECO:0000256" key="13">
    <source>
        <dbReference type="SAM" id="MobiDB-lite"/>
    </source>
</evidence>
<evidence type="ECO:0000256" key="7">
    <source>
        <dbReference type="ARBA" id="ARBA00023002"/>
    </source>
</evidence>
<evidence type="ECO:0000256" key="6">
    <source>
        <dbReference type="ARBA" id="ARBA00022891"/>
    </source>
</evidence>
<feature type="binding site" description="covalent" evidence="11">
    <location>
        <position position="621"/>
    </location>
    <ligand>
        <name>heme c</name>
        <dbReference type="ChEBI" id="CHEBI:61717"/>
    </ligand>
</feature>
<feature type="domain" description="Cytochrome c" evidence="15">
    <location>
        <begin position="608"/>
        <end position="686"/>
    </location>
</feature>
<dbReference type="RefSeq" id="WP_133883226.1">
    <property type="nucleotide sequence ID" value="NZ_MWIN01000008.1"/>
</dbReference>
<evidence type="ECO:0000256" key="14">
    <source>
        <dbReference type="SAM" id="SignalP"/>
    </source>
</evidence>
<dbReference type="CDD" id="cd10279">
    <property type="entry name" value="PQQ_ADH_II"/>
    <property type="match status" value="1"/>
</dbReference>
<keyword evidence="7" id="KW-0560">Oxidoreductase</keyword>
<dbReference type="InterPro" id="IPR009056">
    <property type="entry name" value="Cyt_c-like_dom"/>
</dbReference>
<proteinExistence type="inferred from homology"/>
<evidence type="ECO:0000259" key="15">
    <source>
        <dbReference type="PROSITE" id="PS51007"/>
    </source>
</evidence>
<feature type="binding site" description="covalent" evidence="11">
    <location>
        <position position="624"/>
    </location>
    <ligand>
        <name>heme c</name>
        <dbReference type="ChEBI" id="CHEBI:61717"/>
    </ligand>
</feature>
<dbReference type="InterPro" id="IPR017512">
    <property type="entry name" value="PQQ_MeOH/EtOH_DH"/>
</dbReference>
<feature type="binding site" evidence="12">
    <location>
        <position position="195"/>
    </location>
    <ligand>
        <name>Ca(2+)</name>
        <dbReference type="ChEBI" id="CHEBI:29108"/>
    </ligand>
</feature>
<dbReference type="NCBIfam" id="TIGR03075">
    <property type="entry name" value="PQQ_enz_alc_DH"/>
    <property type="match status" value="1"/>
</dbReference>
<feature type="binding site" evidence="11">
    <location>
        <position position="344"/>
    </location>
    <ligand>
        <name>pyrroloquinoline quinone</name>
        <dbReference type="ChEBI" id="CHEBI:58442"/>
    </ligand>
</feature>
<evidence type="ECO:0000256" key="12">
    <source>
        <dbReference type="PIRSR" id="PIRSR617512-3"/>
    </source>
</evidence>
<comment type="cofactor">
    <cofactor evidence="11">
        <name>heme c</name>
        <dbReference type="ChEBI" id="CHEBI:61717"/>
    </cofactor>
    <text evidence="11">Binds 1 heme c group per subunit.</text>
</comment>
<feature type="active site" description="Proton acceptor" evidence="10">
    <location>
        <position position="317"/>
    </location>
</feature>
<dbReference type="GO" id="GO:0020037">
    <property type="term" value="F:heme binding"/>
    <property type="evidence" value="ECO:0007669"/>
    <property type="project" value="InterPro"/>
</dbReference>
<dbReference type="PANTHER" id="PTHR32303:SF20">
    <property type="entry name" value="QUINOPROTEIN ETHANOL DEHYDROGENASE"/>
    <property type="match status" value="1"/>
</dbReference>
<gene>
    <name evidence="16" type="ORF">DFR24_4057</name>
</gene>
<dbReference type="InterPro" id="IPR036909">
    <property type="entry name" value="Cyt_c-like_dom_sf"/>
</dbReference>
<feature type="binding site" evidence="12">
    <location>
        <position position="317"/>
    </location>
    <ligand>
        <name>Ca(2+)</name>
        <dbReference type="ChEBI" id="CHEBI:29108"/>
    </ligand>
</feature>
<keyword evidence="2 11" id="KW-0349">Heme</keyword>
<protein>
    <submittedName>
        <fullName evidence="16">Quinohemoprotein ethanol dehydrogenase</fullName>
    </submittedName>
</protein>
<dbReference type="InterPro" id="IPR011047">
    <property type="entry name" value="Quinoprotein_ADH-like_sf"/>
</dbReference>
<dbReference type="OrthoDB" id="9794322at2"/>
<evidence type="ECO:0000256" key="3">
    <source>
        <dbReference type="ARBA" id="ARBA00022723"/>
    </source>
</evidence>
<keyword evidence="3 12" id="KW-0479">Metal-binding</keyword>
<dbReference type="Proteomes" id="UP000295341">
    <property type="component" value="Unassembled WGS sequence"/>
</dbReference>
<comment type="cofactor">
    <cofactor evidence="12">
        <name>Ca(2+)</name>
        <dbReference type="ChEBI" id="CHEBI:29108"/>
    </cofactor>
    <text evidence="12">Binds 1 Ca(2+) ion per subunit.</text>
</comment>
<evidence type="ECO:0000256" key="2">
    <source>
        <dbReference type="ARBA" id="ARBA00022617"/>
    </source>
</evidence>
<dbReference type="Pfam" id="PF01011">
    <property type="entry name" value="PQQ"/>
    <property type="match status" value="2"/>
</dbReference>
<name>A0A4R7NWL2_9GAMM</name>
<comment type="caution">
    <text evidence="16">The sequence shown here is derived from an EMBL/GenBank/DDBJ whole genome shotgun (WGS) entry which is preliminary data.</text>
</comment>
<dbReference type="SUPFAM" id="SSF50998">
    <property type="entry name" value="Quinoprotein alcohol dehydrogenase-like"/>
    <property type="match status" value="1"/>
</dbReference>
<dbReference type="GO" id="GO:0016614">
    <property type="term" value="F:oxidoreductase activity, acting on CH-OH group of donors"/>
    <property type="evidence" value="ECO:0007669"/>
    <property type="project" value="InterPro"/>
</dbReference>